<reference evidence="3 4" key="1">
    <citation type="submission" date="2020-11" db="EMBL/GenBank/DDBJ databases">
        <title>Carbohydrate-dependent, anaerobic sulfur respiration: A novel catabolism in halophilic archaea.</title>
        <authorList>
            <person name="Sorokin D.Y."/>
            <person name="Messina E."/>
            <person name="Smedile F."/>
            <person name="La Cono V."/>
            <person name="Hallsworth J.E."/>
            <person name="Yakimov M.M."/>
        </authorList>
    </citation>
    <scope>NUCLEOTIDE SEQUENCE [LARGE SCALE GENOMIC DNA]</scope>
    <source>
        <strain evidence="3 4">HSR-Est</strain>
    </source>
</reference>
<keyword evidence="4" id="KW-1185">Reference proteome</keyword>
<evidence type="ECO:0000313" key="3">
    <source>
        <dbReference type="EMBL" id="QSG15104.1"/>
    </source>
</evidence>
<evidence type="ECO:0000259" key="2">
    <source>
        <dbReference type="Pfam" id="PF09985"/>
    </source>
</evidence>
<dbReference type="PANTHER" id="PTHR46182">
    <property type="entry name" value="FI19480P1"/>
    <property type="match status" value="1"/>
</dbReference>
<dbReference type="Pfam" id="PF22352">
    <property type="entry name" value="K319L-like_PKD"/>
    <property type="match status" value="2"/>
</dbReference>
<gene>
    <name evidence="3" type="ORF">HSEST_1575</name>
</gene>
<dbReference type="PANTHER" id="PTHR46182:SF2">
    <property type="entry name" value="FI19480P1"/>
    <property type="match status" value="1"/>
</dbReference>
<feature type="compositionally biased region" description="Polar residues" evidence="1">
    <location>
        <begin position="603"/>
        <end position="617"/>
    </location>
</feature>
<dbReference type="InterPro" id="IPR029865">
    <property type="entry name" value="KIAA0319-like"/>
</dbReference>
<proteinExistence type="predicted"/>
<accession>A0A897NRR3</accession>
<dbReference type="AlphaFoldDB" id="A0A897NRR3"/>
<feature type="region of interest" description="Disordered" evidence="1">
    <location>
        <begin position="595"/>
        <end position="672"/>
    </location>
</feature>
<dbReference type="Gene3D" id="2.60.40.1190">
    <property type="match status" value="2"/>
</dbReference>
<keyword evidence="3" id="KW-0378">Hydrolase</keyword>
<dbReference type="GeneID" id="68858211"/>
<dbReference type="Pfam" id="PF09985">
    <property type="entry name" value="Glucodextran_C"/>
    <property type="match status" value="2"/>
</dbReference>
<dbReference type="Gene3D" id="2.60.40.10">
    <property type="entry name" value="Immunoglobulins"/>
    <property type="match status" value="2"/>
</dbReference>
<dbReference type="EMBL" id="CP064791">
    <property type="protein sequence ID" value="QSG15104.1"/>
    <property type="molecule type" value="Genomic_DNA"/>
</dbReference>
<feature type="compositionally biased region" description="Polar residues" evidence="1">
    <location>
        <begin position="697"/>
        <end position="711"/>
    </location>
</feature>
<sequence length="759" mass="79265">MRRRQYLSSVAGISAVSALGVQSVGAEVSQLSSLAAQTDGTMTINDPEGDDIGPGSYTYPANLEKGQFDVTQLDVEETDTHWEFTAHMGVQNNGFDNDAGFSTQVIQLYIRDPNAPDDAPTSSESRLGAVSTFQNEYHYRVHVQAGNTLLEHAGQDPEGEDYEPLVSGFPASGDTENNTISFSVPKEPFDTANFAEMSGAIMMFSQDGFGVGGIRQGFVSGEAADWKFGGAKEGALESAPRVIDLVGPETVINQEEALAYSEGSPPSIPLYSMADLVAGGTINDPEGDDNGPGTYTYPANLEKGQFDVTGVDLNTTPDHWEFTAHMGVQKNQFGLDAGFSSQVIQLYIRDPNAPDDAPTSAESRLGAVSTFQEEYHYRAHVQAGNTLIEHAGQDPEGEDYEPLVSGFPASGDTENSTISFSLPRDTFDSDRLGDLKITMLVFSQDGFGTGGIRQGFVTGEASDWNFGGAKEGAIESAPRALDLVGPDNVVEQEESLSYSAGSPPSIPLFNVTSLVTGEAAVGISAVAAPIGDVWATLDGTLNGTNSEADGDVDLTYQWEQTGGPEAEIADTSAAETTFTAPEVQEETTLEFTLTVTDPDGNEATDTTTATIKPQSANDAPIADAGEDQTASPGDAVSLQTVNSEDPNGGTLSFQWTQTGGTPEVDLLGADSSGAAFTAPDVDEETTLTFELAVSDGQGKTTTDTVSVTISPSDGGGTETETESGDGFGPGFGAVTGLVGAAGGAAYAAKSRLGSNEDEE</sequence>
<dbReference type="Proteomes" id="UP000663292">
    <property type="component" value="Chromosome"/>
</dbReference>
<feature type="region of interest" description="Disordered" evidence="1">
    <location>
        <begin position="696"/>
        <end position="729"/>
    </location>
</feature>
<name>A0A897NRR3_9EURY</name>
<feature type="domain" description="Glucodextranase-like C-terminal" evidence="2">
    <location>
        <begin position="281"/>
        <end position="498"/>
    </location>
</feature>
<dbReference type="RefSeq" id="WP_229120364.1">
    <property type="nucleotide sequence ID" value="NZ_CP064791.1"/>
</dbReference>
<dbReference type="GO" id="GO:0016020">
    <property type="term" value="C:membrane"/>
    <property type="evidence" value="ECO:0007669"/>
    <property type="project" value="TreeGrafter"/>
</dbReference>
<feature type="compositionally biased region" description="Polar residues" evidence="1">
    <location>
        <begin position="637"/>
        <end position="660"/>
    </location>
</feature>
<dbReference type="GO" id="GO:0031410">
    <property type="term" value="C:cytoplasmic vesicle"/>
    <property type="evidence" value="ECO:0007669"/>
    <property type="project" value="TreeGrafter"/>
</dbReference>
<dbReference type="GO" id="GO:0016787">
    <property type="term" value="F:hydrolase activity"/>
    <property type="evidence" value="ECO:0007669"/>
    <property type="project" value="UniProtKB-KW"/>
</dbReference>
<dbReference type="SUPFAM" id="SSF49344">
    <property type="entry name" value="CBD9-like"/>
    <property type="match status" value="2"/>
</dbReference>
<dbReference type="InterPro" id="IPR019248">
    <property type="entry name" value="Glucodextran_C"/>
</dbReference>
<organism evidence="3 4">
    <name type="scientific">Halapricum desulfuricans</name>
    <dbReference type="NCBI Taxonomy" id="2841257"/>
    <lineage>
        <taxon>Archaea</taxon>
        <taxon>Methanobacteriati</taxon>
        <taxon>Methanobacteriota</taxon>
        <taxon>Stenosarchaea group</taxon>
        <taxon>Halobacteria</taxon>
        <taxon>Halobacteriales</taxon>
        <taxon>Haloarculaceae</taxon>
        <taxon>Halapricum</taxon>
    </lineage>
</organism>
<feature type="domain" description="Glucodextranase-like C-terminal" evidence="2">
    <location>
        <begin position="43"/>
        <end position="260"/>
    </location>
</feature>
<protein>
    <submittedName>
        <fullName evidence="3">DOMON-like domain of various glycoside hydrolases</fullName>
    </submittedName>
</protein>
<evidence type="ECO:0000313" key="4">
    <source>
        <dbReference type="Proteomes" id="UP000663292"/>
    </source>
</evidence>
<dbReference type="InterPro" id="IPR013783">
    <property type="entry name" value="Ig-like_fold"/>
</dbReference>
<evidence type="ECO:0000256" key="1">
    <source>
        <dbReference type="SAM" id="MobiDB-lite"/>
    </source>
</evidence>